<dbReference type="Proteomes" id="UP000050509">
    <property type="component" value="Unassembled WGS sequence"/>
</dbReference>
<dbReference type="EMBL" id="LJCR01001899">
    <property type="protein sequence ID" value="KPV49545.1"/>
    <property type="molecule type" value="Genomic_DNA"/>
</dbReference>
<protein>
    <submittedName>
        <fullName evidence="1">Uncharacterized protein</fullName>
    </submittedName>
</protein>
<reference evidence="1 2" key="1">
    <citation type="submission" date="2015-09" db="EMBL/GenBank/DDBJ databases">
        <title>Draft genome sequence of Kouleothrix aurantiaca JCM 19913.</title>
        <authorList>
            <person name="Hemp J."/>
        </authorList>
    </citation>
    <scope>NUCLEOTIDE SEQUENCE [LARGE SCALE GENOMIC DNA]</scope>
    <source>
        <strain evidence="1 2">COM-B</strain>
    </source>
</reference>
<keyword evidence="2" id="KW-1185">Reference proteome</keyword>
<evidence type="ECO:0000313" key="2">
    <source>
        <dbReference type="Proteomes" id="UP000050509"/>
    </source>
</evidence>
<name>A0A0P9D2I7_9CHLR</name>
<evidence type="ECO:0000313" key="1">
    <source>
        <dbReference type="EMBL" id="KPV49545.1"/>
    </source>
</evidence>
<comment type="caution">
    <text evidence="1">The sequence shown here is derived from an EMBL/GenBank/DDBJ whole genome shotgun (WGS) entry which is preliminary data.</text>
</comment>
<dbReference type="AlphaFoldDB" id="A0A0P9D2I7"/>
<proteinExistence type="predicted"/>
<gene>
    <name evidence="1" type="ORF">SE17_31995</name>
</gene>
<organism evidence="1 2">
    <name type="scientific">Kouleothrix aurantiaca</name>
    <dbReference type="NCBI Taxonomy" id="186479"/>
    <lineage>
        <taxon>Bacteria</taxon>
        <taxon>Bacillati</taxon>
        <taxon>Chloroflexota</taxon>
        <taxon>Chloroflexia</taxon>
        <taxon>Chloroflexales</taxon>
        <taxon>Roseiflexineae</taxon>
        <taxon>Roseiflexaceae</taxon>
        <taxon>Kouleothrix</taxon>
    </lineage>
</organism>
<sequence length="83" mass="9083">MAVPLNRDQIRAALAQNDPSLSMYLDLETGTVVRVDETDSSPDMEALRNEVMEKYGDRFRYISGGNSAADDAAVSSWLEGEGL</sequence>
<accession>A0A0P9D2I7</accession>